<accession>A0A1G2KUW5</accession>
<evidence type="ECO:0000313" key="2">
    <source>
        <dbReference type="EMBL" id="OHA03183.1"/>
    </source>
</evidence>
<dbReference type="EMBL" id="MHQL01000019">
    <property type="protein sequence ID" value="OHA03183.1"/>
    <property type="molecule type" value="Genomic_DNA"/>
</dbReference>
<dbReference type="InterPro" id="IPR002696">
    <property type="entry name" value="Membr_insert_effic_factor_YidD"/>
</dbReference>
<keyword evidence="1" id="KW-0472">Membrane</keyword>
<dbReference type="NCBIfam" id="TIGR00278">
    <property type="entry name" value="membrane protein insertion efficiency factor YidD"/>
    <property type="match status" value="1"/>
</dbReference>
<name>A0A1G2KUW5_9BACT</name>
<reference evidence="2 3" key="1">
    <citation type="journal article" date="2016" name="Nat. Commun.">
        <title>Thousands of microbial genomes shed light on interconnected biogeochemical processes in an aquifer system.</title>
        <authorList>
            <person name="Anantharaman K."/>
            <person name="Brown C.T."/>
            <person name="Hug L.A."/>
            <person name="Sharon I."/>
            <person name="Castelle C.J."/>
            <person name="Probst A.J."/>
            <person name="Thomas B.C."/>
            <person name="Singh A."/>
            <person name="Wilkins M.J."/>
            <person name="Karaoz U."/>
            <person name="Brodie E.L."/>
            <person name="Williams K.H."/>
            <person name="Hubbard S.S."/>
            <person name="Banfield J.F."/>
        </authorList>
    </citation>
    <scope>NUCLEOTIDE SEQUENCE [LARGE SCALE GENOMIC DNA]</scope>
</reference>
<evidence type="ECO:0000256" key="1">
    <source>
        <dbReference type="HAMAP-Rule" id="MF_00386"/>
    </source>
</evidence>
<comment type="function">
    <text evidence="1">Could be involved in insertion of integral membrane proteins into the membrane.</text>
</comment>
<dbReference type="AlphaFoldDB" id="A0A1G2KUW5"/>
<dbReference type="Proteomes" id="UP000177811">
    <property type="component" value="Unassembled WGS sequence"/>
</dbReference>
<comment type="subcellular location">
    <subcellularLocation>
        <location evidence="1">Cell membrane</location>
        <topology evidence="1">Peripheral membrane protein</topology>
        <orientation evidence="1">Cytoplasmic side</orientation>
    </subcellularLocation>
</comment>
<dbReference type="Pfam" id="PF01809">
    <property type="entry name" value="YidD"/>
    <property type="match status" value="1"/>
</dbReference>
<dbReference type="HAMAP" id="MF_00386">
    <property type="entry name" value="UPF0161_YidD"/>
    <property type="match status" value="1"/>
</dbReference>
<gene>
    <name evidence="2" type="ORF">A3C16_01840</name>
</gene>
<sequence>MKHTALFLIFLYQRTISPDHGVLSVLGGRCRYHPSCSAYTAEAVRARGVARGLWAGFLRVLRCNPLFPGGFDPVT</sequence>
<keyword evidence="1" id="KW-1003">Cell membrane</keyword>
<comment type="caution">
    <text evidence="2">The sequence shown here is derived from an EMBL/GenBank/DDBJ whole genome shotgun (WGS) entry which is preliminary data.</text>
</comment>
<dbReference type="PANTHER" id="PTHR33383">
    <property type="entry name" value="MEMBRANE PROTEIN INSERTION EFFICIENCY FACTOR-RELATED"/>
    <property type="match status" value="1"/>
</dbReference>
<dbReference type="SMART" id="SM01234">
    <property type="entry name" value="Haemolytic"/>
    <property type="match status" value="1"/>
</dbReference>
<evidence type="ECO:0000313" key="3">
    <source>
        <dbReference type="Proteomes" id="UP000177811"/>
    </source>
</evidence>
<dbReference type="GO" id="GO:0005886">
    <property type="term" value="C:plasma membrane"/>
    <property type="evidence" value="ECO:0007669"/>
    <property type="project" value="UniProtKB-SubCell"/>
</dbReference>
<dbReference type="PANTHER" id="PTHR33383:SF1">
    <property type="entry name" value="MEMBRANE PROTEIN INSERTION EFFICIENCY FACTOR-RELATED"/>
    <property type="match status" value="1"/>
</dbReference>
<proteinExistence type="inferred from homology"/>
<organism evidence="2 3">
    <name type="scientific">Candidatus Sungbacteria bacterium RIFCSPHIGHO2_02_FULL_51_29</name>
    <dbReference type="NCBI Taxonomy" id="1802273"/>
    <lineage>
        <taxon>Bacteria</taxon>
        <taxon>Candidatus Sungiibacteriota</taxon>
    </lineage>
</organism>
<protein>
    <recommendedName>
        <fullName evidence="1">Putative membrane protein insertion efficiency factor</fullName>
    </recommendedName>
</protein>
<comment type="similarity">
    <text evidence="1">Belongs to the UPF0161 family.</text>
</comment>